<feature type="region of interest" description="Disordered" evidence="1">
    <location>
        <begin position="1"/>
        <end position="21"/>
    </location>
</feature>
<accession>A0A6J6C440</accession>
<name>A0A6J6C440_9ZZZZ</name>
<dbReference type="EMBL" id="CAEZSO010000133">
    <property type="protein sequence ID" value="CAB4546080.1"/>
    <property type="molecule type" value="Genomic_DNA"/>
</dbReference>
<proteinExistence type="predicted"/>
<evidence type="ECO:0000256" key="1">
    <source>
        <dbReference type="SAM" id="MobiDB-lite"/>
    </source>
</evidence>
<reference evidence="2" key="1">
    <citation type="submission" date="2020-05" db="EMBL/GenBank/DDBJ databases">
        <authorList>
            <person name="Chiriac C."/>
            <person name="Salcher M."/>
            <person name="Ghai R."/>
            <person name="Kavagutti S V."/>
        </authorList>
    </citation>
    <scope>NUCLEOTIDE SEQUENCE</scope>
</reference>
<dbReference type="AlphaFoldDB" id="A0A6J6C440"/>
<sequence>MNAAVRAIHTGGVTPRRSHKGGVRNVRAGQVNICQIQTIKRLIRQISPTKVR</sequence>
<protein>
    <submittedName>
        <fullName evidence="2">Unannotated protein</fullName>
    </submittedName>
</protein>
<gene>
    <name evidence="2" type="ORF">UFOPK1446_00716</name>
</gene>
<organism evidence="2">
    <name type="scientific">freshwater metagenome</name>
    <dbReference type="NCBI Taxonomy" id="449393"/>
    <lineage>
        <taxon>unclassified sequences</taxon>
        <taxon>metagenomes</taxon>
        <taxon>ecological metagenomes</taxon>
    </lineage>
</organism>
<evidence type="ECO:0000313" key="2">
    <source>
        <dbReference type="EMBL" id="CAB4546080.1"/>
    </source>
</evidence>